<feature type="domain" description="Rho-GAP" evidence="2">
    <location>
        <begin position="400"/>
        <end position="598"/>
    </location>
</feature>
<feature type="compositionally biased region" description="Basic and acidic residues" evidence="1">
    <location>
        <begin position="885"/>
        <end position="911"/>
    </location>
</feature>
<feature type="compositionally biased region" description="Pro residues" evidence="1">
    <location>
        <begin position="701"/>
        <end position="717"/>
    </location>
</feature>
<evidence type="ECO:0000256" key="1">
    <source>
        <dbReference type="SAM" id="MobiDB-lite"/>
    </source>
</evidence>
<comment type="caution">
    <text evidence="3">The sequence shown here is derived from an EMBL/GenBank/DDBJ whole genome shotgun (WGS) entry which is preliminary data.</text>
</comment>
<evidence type="ECO:0000313" key="4">
    <source>
        <dbReference type="Proteomes" id="UP000215902"/>
    </source>
</evidence>
<evidence type="ECO:0000259" key="2">
    <source>
        <dbReference type="PROSITE" id="PS50238"/>
    </source>
</evidence>
<protein>
    <recommendedName>
        <fullName evidence="2">Rho-GAP domain-containing protein</fullName>
    </recommendedName>
</protein>
<feature type="region of interest" description="Disordered" evidence="1">
    <location>
        <begin position="645"/>
        <end position="993"/>
    </location>
</feature>
<feature type="compositionally biased region" description="Low complexity" evidence="1">
    <location>
        <begin position="645"/>
        <end position="658"/>
    </location>
</feature>
<keyword evidence="4" id="KW-1185">Reference proteome</keyword>
<dbReference type="InterPro" id="IPR008936">
    <property type="entry name" value="Rho_GTPase_activation_prot"/>
</dbReference>
<feature type="compositionally biased region" description="Low complexity" evidence="1">
    <location>
        <begin position="770"/>
        <end position="835"/>
    </location>
</feature>
<dbReference type="GO" id="GO:0007165">
    <property type="term" value="P:signal transduction"/>
    <property type="evidence" value="ECO:0007669"/>
    <property type="project" value="InterPro"/>
</dbReference>
<dbReference type="PANTHER" id="PTHR23179:SF3">
    <property type="entry name" value="RHO GTPASE-ACTIVATING PROTEIN 20"/>
    <property type="match status" value="1"/>
</dbReference>
<dbReference type="PANTHER" id="PTHR23179">
    <property type="entry name" value="T-CELL ACTIVATION RHO GTPASE ACTIVATING PROTEIN-RELATED"/>
    <property type="match status" value="1"/>
</dbReference>
<accession>A0A267H3F7</accession>
<dbReference type="Gene3D" id="1.10.555.10">
    <property type="entry name" value="Rho GTPase activation protein"/>
    <property type="match status" value="1"/>
</dbReference>
<gene>
    <name evidence="3" type="ORF">BOX15_Mlig007135g3</name>
</gene>
<feature type="region of interest" description="Disordered" evidence="1">
    <location>
        <begin position="276"/>
        <end position="302"/>
    </location>
</feature>
<dbReference type="InterPro" id="IPR000198">
    <property type="entry name" value="RhoGAP_dom"/>
</dbReference>
<name>A0A267H3F7_9PLAT</name>
<dbReference type="SMART" id="SM00324">
    <property type="entry name" value="RhoGAP"/>
    <property type="match status" value="1"/>
</dbReference>
<evidence type="ECO:0000313" key="3">
    <source>
        <dbReference type="EMBL" id="PAA92077.1"/>
    </source>
</evidence>
<feature type="compositionally biased region" description="Low complexity" evidence="1">
    <location>
        <begin position="961"/>
        <end position="981"/>
    </location>
</feature>
<dbReference type="Proteomes" id="UP000215902">
    <property type="component" value="Unassembled WGS sequence"/>
</dbReference>
<reference evidence="3 4" key="1">
    <citation type="submission" date="2017-06" db="EMBL/GenBank/DDBJ databases">
        <title>A platform for efficient transgenesis in Macrostomum lignano, a flatworm model organism for stem cell research.</title>
        <authorList>
            <person name="Berezikov E."/>
        </authorList>
    </citation>
    <scope>NUCLEOTIDE SEQUENCE [LARGE SCALE GENOMIC DNA]</scope>
    <source>
        <strain evidence="3">DV1</strain>
        <tissue evidence="3">Whole organism</tissue>
    </source>
</reference>
<dbReference type="Pfam" id="PF00620">
    <property type="entry name" value="RhoGAP"/>
    <property type="match status" value="1"/>
</dbReference>
<dbReference type="PROSITE" id="PS50238">
    <property type="entry name" value="RHOGAP"/>
    <property type="match status" value="1"/>
</dbReference>
<feature type="compositionally biased region" description="Polar residues" evidence="1">
    <location>
        <begin position="287"/>
        <end position="300"/>
    </location>
</feature>
<dbReference type="OrthoDB" id="6424757at2759"/>
<feature type="compositionally biased region" description="Low complexity" evidence="1">
    <location>
        <begin position="937"/>
        <end position="952"/>
    </location>
</feature>
<dbReference type="CDD" id="cd00159">
    <property type="entry name" value="RhoGAP"/>
    <property type="match status" value="1"/>
</dbReference>
<dbReference type="EMBL" id="NIVC01000064">
    <property type="protein sequence ID" value="PAA92077.1"/>
    <property type="molecule type" value="Genomic_DNA"/>
</dbReference>
<dbReference type="SUPFAM" id="SSF48350">
    <property type="entry name" value="GTPase activation domain, GAP"/>
    <property type="match status" value="1"/>
</dbReference>
<sequence length="993" mass="109587">MDDTGVTVRRNQQQLQYLQTPAFSKSFGGSGASRLLRDSSGECVSSSEDEHLAGETLFEARVDVHSRKKSSKGQPVHFDQDPSNRVLQLQGDQLKLKKKDKIKAKIFVYYVWVRRNVSDYVPSDSHRIKDESLAVLAGWHTDLMIVTFGTSSEKERFLLAFQKVNLETLRRLYGEDAEPSEQCQVSLASCIQVYVDPPSPSYGGADAASSSGAAVQTLTVKPYETANDVARKCKTAFKLDASFRAQLCLEGSSGNHCMVGCESIFATVLYHIHEQHKSERRRGSVMSEASSTSPNESNSMDLDVEQPTACRVRLSLHSQDACSAGVCSTSKKKKHQHQQQQSRRASEVPSKIRNWISSNRRSLLVRQASVEALTVSGGGSSGGISGGGSSSGEPSPIIGRPLAELFPSGVVSRPVTCLLAQIYHRCYATKGIFRQPGSVSEKNQVLQLLSQYDLSKPDNLPQLNSFGDHCIGDALKHYLRNLPGCLLQRNLFGQWSCIGRDVVDGVLSSKAASDEIRSVIQQMHPQNAHLLHMLMTALRRVASNHEQNQMNPANIGRSVSFSVLEQDQQDINLASMEQDAQRINKLIELLITNFDEIWPDPRQNERALNDFVTHICQTDEHLSSTESLDGVRPTAMDAAEPLSLSSLSKDSGLQLSDQQLDDNRRSAAAAPIDIPERQQPPPYDIAIKRQVRSQRSRAPQQQPPQKPQRKPIPPPQLPYQEVTKPPARERPPVPARMNRRPASVGTSGRQPLPAGFDPLAESKSRHPLVSTVASSSVPASASASSASTTTASSSPAARPVRAVPANSLASTAAAATSAAAQHQQQQQQLQQLQRQSKFRKRSSSETRLELLGLESSSKHQSSNHQHQQHQHQQHQQHQHQHHRHQPDGDETARHRRQEFDRLSRLHTRDSFDSATVGGRQSRQQQRQLNFSSRHAPMRGPAATAAGAAASRSETNSALSSPRQQQQQLLQPKPRTRLPQPLELRLANQQESLV</sequence>
<organism evidence="3 4">
    <name type="scientific">Macrostomum lignano</name>
    <dbReference type="NCBI Taxonomy" id="282301"/>
    <lineage>
        <taxon>Eukaryota</taxon>
        <taxon>Metazoa</taxon>
        <taxon>Spiralia</taxon>
        <taxon>Lophotrochozoa</taxon>
        <taxon>Platyhelminthes</taxon>
        <taxon>Rhabditophora</taxon>
        <taxon>Macrostomorpha</taxon>
        <taxon>Macrostomida</taxon>
        <taxon>Macrostomidae</taxon>
        <taxon>Macrostomum</taxon>
    </lineage>
</organism>
<feature type="compositionally biased region" description="Basic residues" evidence="1">
    <location>
        <begin position="866"/>
        <end position="884"/>
    </location>
</feature>
<proteinExistence type="predicted"/>
<feature type="region of interest" description="Disordered" evidence="1">
    <location>
        <begin position="330"/>
        <end position="349"/>
    </location>
</feature>
<dbReference type="AlphaFoldDB" id="A0A267H3F7"/>
<dbReference type="GO" id="GO:0005096">
    <property type="term" value="F:GTPase activator activity"/>
    <property type="evidence" value="ECO:0007669"/>
    <property type="project" value="TreeGrafter"/>
</dbReference>